<dbReference type="Proteomes" id="UP001500200">
    <property type="component" value="Unassembled WGS sequence"/>
</dbReference>
<organism evidence="2 3">
    <name type="scientific">Arthrobacter gyeryongensis</name>
    <dbReference type="NCBI Taxonomy" id="1650592"/>
    <lineage>
        <taxon>Bacteria</taxon>
        <taxon>Bacillati</taxon>
        <taxon>Actinomycetota</taxon>
        <taxon>Actinomycetes</taxon>
        <taxon>Micrococcales</taxon>
        <taxon>Micrococcaceae</taxon>
        <taxon>Arthrobacter</taxon>
    </lineage>
</organism>
<name>A0ABP9ST79_9MICC</name>
<feature type="compositionally biased region" description="Basic and acidic residues" evidence="1">
    <location>
        <begin position="130"/>
        <end position="147"/>
    </location>
</feature>
<feature type="region of interest" description="Disordered" evidence="1">
    <location>
        <begin position="130"/>
        <end position="160"/>
    </location>
</feature>
<protein>
    <recommendedName>
        <fullName evidence="4">YCII-related domain-containing protein</fullName>
    </recommendedName>
</protein>
<sequence>MTEFNRAFILVDPKVLSVEAHSDHEAEDHLQWTAAYSKEEVVEAGRVVIGTLHGANKEAGFTVTIGSLFLDTGAAETDRDYALAVEGSEALETLYDFCRQQAGIIIGMLGLNEKFDIPWKAPEIEVTILEERTSSDDDTTQGEHRSLEATATPHVEEDVV</sequence>
<evidence type="ECO:0008006" key="4">
    <source>
        <dbReference type="Google" id="ProtNLM"/>
    </source>
</evidence>
<evidence type="ECO:0000313" key="3">
    <source>
        <dbReference type="Proteomes" id="UP001500200"/>
    </source>
</evidence>
<keyword evidence="3" id="KW-1185">Reference proteome</keyword>
<dbReference type="RefSeq" id="WP_234751390.1">
    <property type="nucleotide sequence ID" value="NZ_BAABKK010000032.1"/>
</dbReference>
<gene>
    <name evidence="2" type="ORF">GCM10023346_43480</name>
</gene>
<accession>A0ABP9ST79</accession>
<dbReference type="EMBL" id="BAABKK010000032">
    <property type="protein sequence ID" value="GAA5200726.1"/>
    <property type="molecule type" value="Genomic_DNA"/>
</dbReference>
<comment type="caution">
    <text evidence="2">The sequence shown here is derived from an EMBL/GenBank/DDBJ whole genome shotgun (WGS) entry which is preliminary data.</text>
</comment>
<evidence type="ECO:0000256" key="1">
    <source>
        <dbReference type="SAM" id="MobiDB-lite"/>
    </source>
</evidence>
<proteinExistence type="predicted"/>
<reference evidence="3" key="1">
    <citation type="journal article" date="2019" name="Int. J. Syst. Evol. Microbiol.">
        <title>The Global Catalogue of Microorganisms (GCM) 10K type strain sequencing project: providing services to taxonomists for standard genome sequencing and annotation.</title>
        <authorList>
            <consortium name="The Broad Institute Genomics Platform"/>
            <consortium name="The Broad Institute Genome Sequencing Center for Infectious Disease"/>
            <person name="Wu L."/>
            <person name="Ma J."/>
        </authorList>
    </citation>
    <scope>NUCLEOTIDE SEQUENCE [LARGE SCALE GENOMIC DNA]</scope>
    <source>
        <strain evidence="3">JCM 18514</strain>
    </source>
</reference>
<evidence type="ECO:0000313" key="2">
    <source>
        <dbReference type="EMBL" id="GAA5200726.1"/>
    </source>
</evidence>